<dbReference type="InterPro" id="IPR000700">
    <property type="entry name" value="PAS-assoc_C"/>
</dbReference>
<keyword evidence="3" id="KW-0812">Transmembrane</keyword>
<organism evidence="7 8">
    <name type="scientific">Vibrio stylophorae</name>
    <dbReference type="NCBI Taxonomy" id="659351"/>
    <lineage>
        <taxon>Bacteria</taxon>
        <taxon>Pseudomonadati</taxon>
        <taxon>Pseudomonadota</taxon>
        <taxon>Gammaproteobacteria</taxon>
        <taxon>Vibrionales</taxon>
        <taxon>Vibrionaceae</taxon>
        <taxon>Vibrio</taxon>
    </lineage>
</organism>
<evidence type="ECO:0000259" key="5">
    <source>
        <dbReference type="PROSITE" id="PS50112"/>
    </source>
</evidence>
<dbReference type="Gene3D" id="3.40.50.2300">
    <property type="match status" value="1"/>
</dbReference>
<dbReference type="GO" id="GO:0004673">
    <property type="term" value="F:protein histidine kinase activity"/>
    <property type="evidence" value="ECO:0007669"/>
    <property type="project" value="UniProtKB-EC"/>
</dbReference>
<dbReference type="SMART" id="SM00086">
    <property type="entry name" value="PAC"/>
    <property type="match status" value="1"/>
</dbReference>
<feature type="domain" description="PAC" evidence="6">
    <location>
        <begin position="195"/>
        <end position="248"/>
    </location>
</feature>
<evidence type="ECO:0000256" key="1">
    <source>
        <dbReference type="ARBA" id="ARBA00022553"/>
    </source>
</evidence>
<evidence type="ECO:0000256" key="2">
    <source>
        <dbReference type="PROSITE-ProRule" id="PRU00169"/>
    </source>
</evidence>
<reference evidence="7" key="1">
    <citation type="submission" date="2021-11" db="EMBL/GenBank/DDBJ databases">
        <authorList>
            <person name="Rodrigo-Torres L."/>
            <person name="Arahal R. D."/>
            <person name="Lucena T."/>
        </authorList>
    </citation>
    <scope>NUCLEOTIDE SEQUENCE</scope>
    <source>
        <strain evidence="7">CECT 7929</strain>
    </source>
</reference>
<dbReference type="CDD" id="cd00130">
    <property type="entry name" value="PAS"/>
    <property type="match status" value="1"/>
</dbReference>
<dbReference type="InterPro" id="IPR011006">
    <property type="entry name" value="CheY-like_superfamily"/>
</dbReference>
<keyword evidence="8" id="KW-1185">Reference proteome</keyword>
<dbReference type="SMART" id="SM00091">
    <property type="entry name" value="PAS"/>
    <property type="match status" value="1"/>
</dbReference>
<keyword evidence="3" id="KW-1133">Transmembrane helix</keyword>
<keyword evidence="7" id="KW-0808">Transferase</keyword>
<feature type="transmembrane region" description="Helical" evidence="3">
    <location>
        <begin position="88"/>
        <end position="106"/>
    </location>
</feature>
<evidence type="ECO:0000256" key="3">
    <source>
        <dbReference type="SAM" id="Phobius"/>
    </source>
</evidence>
<gene>
    <name evidence="7" type="primary">rcsC_4</name>
    <name evidence="7" type="ORF">VST7929_01088</name>
</gene>
<dbReference type="EC" id="2.7.13.3" evidence="7"/>
<dbReference type="Gene3D" id="3.30.450.20">
    <property type="entry name" value="PAS domain"/>
    <property type="match status" value="1"/>
</dbReference>
<proteinExistence type="predicted"/>
<dbReference type="InterPro" id="IPR035965">
    <property type="entry name" value="PAS-like_dom_sf"/>
</dbReference>
<dbReference type="SUPFAM" id="SSF55785">
    <property type="entry name" value="PYP-like sensor domain (PAS domain)"/>
    <property type="match status" value="1"/>
</dbReference>
<accession>A0ABM8ZSE2</accession>
<dbReference type="InterPro" id="IPR000014">
    <property type="entry name" value="PAS"/>
</dbReference>
<evidence type="ECO:0000259" key="4">
    <source>
        <dbReference type="PROSITE" id="PS50110"/>
    </source>
</evidence>
<dbReference type="PROSITE" id="PS50113">
    <property type="entry name" value="PAC"/>
    <property type="match status" value="1"/>
</dbReference>
<protein>
    <submittedName>
        <fullName evidence="7">Sensor histidine kinase RcsC</fullName>
        <ecNumber evidence="7">2.7.13.3</ecNumber>
    </submittedName>
</protein>
<dbReference type="PANTHER" id="PTHR43719:SF28">
    <property type="entry name" value="PEROXIDE STRESS-ACTIVATED HISTIDINE KINASE MAK1-RELATED"/>
    <property type="match status" value="1"/>
</dbReference>
<comment type="caution">
    <text evidence="7">The sequence shown here is derived from an EMBL/GenBank/DDBJ whole genome shotgun (WGS) entry which is preliminary data.</text>
</comment>
<feature type="domain" description="Response regulatory" evidence="4">
    <location>
        <begin position="489"/>
        <end position="610"/>
    </location>
</feature>
<keyword evidence="3" id="KW-0472">Membrane</keyword>
<sequence>MMLEWSESRRREFVFILIVSAVIFALDMYSSASSAVPVAYVSIVLIALGSKNQAITLSSAILSTLLIVLGFYLSPLNGEGVHVISNRILAMYVVWIVAVVSLLGIANTQAVMAQVSKQQLTAFRETLGQVAEYASDAIVITDANGFVTWVNKGFTQISGYSLDEVMGKKPGDVLQGKETDVNAVRLLSQAIAKAEPIDIEIINYHKNGTPYWIDMSINPVFEHNQLRRFVAVERDITHRKQLETYIAERAQTASQQTHIQAQFADLIALDLAVIQQGLACLQHTHPNAEGDAFIQHMGQLMAAATGYVQVLSRFEQGELKPKMQRIDVVDWLNERTASFAALLKAQGGYWHVDCQLSSFASFQGAVLLLNAVIQYCLFKSARYGSVELLVTQTTSQSEAWIELTFVFNDHGEFYQQTKSLMHDLANINTQDSVNHACGYLSILKIVEAFEGSLTTTLAAGERRTQSVLKIPALAFEAPPAAPKSELKDRVLIAEDNRVNAMVLTKMLQSLGYAHIDVAVNGEEAVQKFHENQYAVIFMDNHMPVMTGIEATKQIKMMQTKTSPGADVPIIACTADISSQATQDFYDSGVSHVLFKPVDKAKLAQALAAVQAHTKVEQPLTLV</sequence>
<dbReference type="Pfam" id="PF00072">
    <property type="entry name" value="Response_reg"/>
    <property type="match status" value="1"/>
</dbReference>
<name>A0ABM8ZSE2_9VIBR</name>
<feature type="transmembrane region" description="Helical" evidence="3">
    <location>
        <begin position="54"/>
        <end position="76"/>
    </location>
</feature>
<dbReference type="CDD" id="cd17546">
    <property type="entry name" value="REC_hyHK_CKI1_RcsC-like"/>
    <property type="match status" value="1"/>
</dbReference>
<dbReference type="PROSITE" id="PS50110">
    <property type="entry name" value="RESPONSE_REGULATORY"/>
    <property type="match status" value="1"/>
</dbReference>
<evidence type="ECO:0000313" key="8">
    <source>
        <dbReference type="Proteomes" id="UP000838672"/>
    </source>
</evidence>
<dbReference type="SMART" id="SM00448">
    <property type="entry name" value="REC"/>
    <property type="match status" value="1"/>
</dbReference>
<dbReference type="EMBL" id="CAKLDI010000001">
    <property type="protein sequence ID" value="CAH0533224.1"/>
    <property type="molecule type" value="Genomic_DNA"/>
</dbReference>
<evidence type="ECO:0000259" key="6">
    <source>
        <dbReference type="PROSITE" id="PS50113"/>
    </source>
</evidence>
<feature type="modified residue" description="4-aspartylphosphate" evidence="2">
    <location>
        <position position="539"/>
    </location>
</feature>
<evidence type="ECO:0000313" key="7">
    <source>
        <dbReference type="EMBL" id="CAH0533224.1"/>
    </source>
</evidence>
<dbReference type="PROSITE" id="PS50112">
    <property type="entry name" value="PAS"/>
    <property type="match status" value="1"/>
</dbReference>
<keyword evidence="7" id="KW-0418">Kinase</keyword>
<dbReference type="InterPro" id="IPR050956">
    <property type="entry name" value="2C_system_His_kinase"/>
</dbReference>
<dbReference type="NCBIfam" id="TIGR00229">
    <property type="entry name" value="sensory_box"/>
    <property type="match status" value="1"/>
</dbReference>
<dbReference type="InterPro" id="IPR001789">
    <property type="entry name" value="Sig_transdc_resp-reg_receiver"/>
</dbReference>
<dbReference type="RefSeq" id="WP_237465529.1">
    <property type="nucleotide sequence ID" value="NZ_CAKLDI010000001.1"/>
</dbReference>
<dbReference type="InterPro" id="IPR001610">
    <property type="entry name" value="PAC"/>
</dbReference>
<dbReference type="PANTHER" id="PTHR43719">
    <property type="entry name" value="TWO-COMPONENT HISTIDINE KINASE"/>
    <property type="match status" value="1"/>
</dbReference>
<dbReference type="Pfam" id="PF13426">
    <property type="entry name" value="PAS_9"/>
    <property type="match status" value="1"/>
</dbReference>
<dbReference type="SUPFAM" id="SSF52172">
    <property type="entry name" value="CheY-like"/>
    <property type="match status" value="1"/>
</dbReference>
<feature type="domain" description="PAS" evidence="5">
    <location>
        <begin position="123"/>
        <end position="168"/>
    </location>
</feature>
<dbReference type="Proteomes" id="UP000838672">
    <property type="component" value="Unassembled WGS sequence"/>
</dbReference>
<keyword evidence="1 2" id="KW-0597">Phosphoprotein</keyword>